<dbReference type="NCBIfam" id="TIGR03087">
    <property type="entry name" value="stp1"/>
    <property type="match status" value="1"/>
</dbReference>
<protein>
    <submittedName>
        <fullName evidence="1">TIGR03087 family PEP-CTERM/XrtA system glycosyltransferase</fullName>
    </submittedName>
</protein>
<dbReference type="PANTHER" id="PTHR12526">
    <property type="entry name" value="GLYCOSYLTRANSFERASE"/>
    <property type="match status" value="1"/>
</dbReference>
<name>A0ABV6JMY3_9PROT</name>
<dbReference type="SUPFAM" id="SSF53756">
    <property type="entry name" value="UDP-Glycosyltransferase/glycogen phosphorylase"/>
    <property type="match status" value="1"/>
</dbReference>
<dbReference type="InterPro" id="IPR017521">
    <property type="entry name" value="Sugar_tfrase_PEP-CTERM_Stp1"/>
</dbReference>
<dbReference type="PANTHER" id="PTHR12526:SF600">
    <property type="entry name" value="GLYCOSYL TRANSFERASE GROUP 1"/>
    <property type="match status" value="1"/>
</dbReference>
<organism evidence="1 2">
    <name type="scientific">Roseomonas elaeocarpi</name>
    <dbReference type="NCBI Taxonomy" id="907779"/>
    <lineage>
        <taxon>Bacteria</taxon>
        <taxon>Pseudomonadati</taxon>
        <taxon>Pseudomonadota</taxon>
        <taxon>Alphaproteobacteria</taxon>
        <taxon>Acetobacterales</taxon>
        <taxon>Roseomonadaceae</taxon>
        <taxon>Roseomonas</taxon>
    </lineage>
</organism>
<gene>
    <name evidence="1" type="ORF">ACFFGY_00575</name>
</gene>
<dbReference type="Pfam" id="PF13692">
    <property type="entry name" value="Glyco_trans_1_4"/>
    <property type="match status" value="1"/>
</dbReference>
<dbReference type="RefSeq" id="WP_377042397.1">
    <property type="nucleotide sequence ID" value="NZ_JBHLUN010000001.1"/>
</dbReference>
<dbReference type="Gene3D" id="3.40.50.2000">
    <property type="entry name" value="Glycogen Phosphorylase B"/>
    <property type="match status" value="2"/>
</dbReference>
<sequence length="419" mass="45362">MRPRLLFLCHRIPYPPDKGDKIRAWHMLSHLARRWSVDLGCLVDDPADLAHLPALRAVCAEVECRPTGARASAAARALLRLRPGLPLTLGWFHAPALQDWVAAGLAAGRYDAILVYSSAMAPYVMGPHAAGRGGRAMPRRILDLVDVDSAKWAAYAVGAAPPMRQVWAREARTLLAFERRAAAAFDCTLLVSREERDHFATLAPESAARLDWVDNGVDLARFDPSLHHENPYRSGARPIVFTGTMDYRPNVEAVSWFAQEVMPMLRTAAPDHQPEFHIVGANPAQAVRALATLPGVYVTGPVPDTRPYIAHAAAAVAPLHIARGIQNKVLEAMALARPVVASPQAFEGVRANAGQDLLVADGRLATATALSEVLRGLHPDLGARARAAVVRGHDWSATLRRLDRLLPGEPAAYAPQAAE</sequence>
<dbReference type="Proteomes" id="UP001589865">
    <property type="component" value="Unassembled WGS sequence"/>
</dbReference>
<reference evidence="1 2" key="1">
    <citation type="submission" date="2024-09" db="EMBL/GenBank/DDBJ databases">
        <authorList>
            <person name="Sun Q."/>
            <person name="Mori K."/>
        </authorList>
    </citation>
    <scope>NUCLEOTIDE SEQUENCE [LARGE SCALE GENOMIC DNA]</scope>
    <source>
        <strain evidence="1 2">TBRC 5777</strain>
    </source>
</reference>
<keyword evidence="2" id="KW-1185">Reference proteome</keyword>
<dbReference type="EMBL" id="JBHLUN010000001">
    <property type="protein sequence ID" value="MFC0406720.1"/>
    <property type="molecule type" value="Genomic_DNA"/>
</dbReference>
<evidence type="ECO:0000313" key="2">
    <source>
        <dbReference type="Proteomes" id="UP001589865"/>
    </source>
</evidence>
<evidence type="ECO:0000313" key="1">
    <source>
        <dbReference type="EMBL" id="MFC0406720.1"/>
    </source>
</evidence>
<accession>A0ABV6JMY3</accession>
<proteinExistence type="predicted"/>
<comment type="caution">
    <text evidence="1">The sequence shown here is derived from an EMBL/GenBank/DDBJ whole genome shotgun (WGS) entry which is preliminary data.</text>
</comment>